<keyword evidence="1" id="KW-0175">Coiled coil</keyword>
<accession>A0A835YU78</accession>
<gene>
    <name evidence="3" type="ORF">JKP88DRAFT_264191</name>
</gene>
<feature type="coiled-coil region" evidence="1">
    <location>
        <begin position="865"/>
        <end position="913"/>
    </location>
</feature>
<organism evidence="3 4">
    <name type="scientific">Tribonema minus</name>
    <dbReference type="NCBI Taxonomy" id="303371"/>
    <lineage>
        <taxon>Eukaryota</taxon>
        <taxon>Sar</taxon>
        <taxon>Stramenopiles</taxon>
        <taxon>Ochrophyta</taxon>
        <taxon>PX clade</taxon>
        <taxon>Xanthophyceae</taxon>
        <taxon>Tribonematales</taxon>
        <taxon>Tribonemataceae</taxon>
        <taxon>Tribonema</taxon>
    </lineage>
</organism>
<name>A0A835YU78_9STRA</name>
<feature type="region of interest" description="Disordered" evidence="2">
    <location>
        <begin position="263"/>
        <end position="286"/>
    </location>
</feature>
<evidence type="ECO:0000256" key="2">
    <source>
        <dbReference type="SAM" id="MobiDB-lite"/>
    </source>
</evidence>
<evidence type="ECO:0000256" key="1">
    <source>
        <dbReference type="SAM" id="Coils"/>
    </source>
</evidence>
<keyword evidence="4" id="KW-1185">Reference proteome</keyword>
<dbReference type="PROSITE" id="PS51257">
    <property type="entry name" value="PROKAR_LIPOPROTEIN"/>
    <property type="match status" value="1"/>
</dbReference>
<dbReference type="EMBL" id="JAFCMP010000446">
    <property type="protein sequence ID" value="KAG5179660.1"/>
    <property type="molecule type" value="Genomic_DNA"/>
</dbReference>
<evidence type="ECO:0000313" key="4">
    <source>
        <dbReference type="Proteomes" id="UP000664859"/>
    </source>
</evidence>
<comment type="caution">
    <text evidence="3">The sequence shown here is derived from an EMBL/GenBank/DDBJ whole genome shotgun (WGS) entry which is preliminary data.</text>
</comment>
<proteinExistence type="predicted"/>
<feature type="region of interest" description="Disordered" evidence="2">
    <location>
        <begin position="453"/>
        <end position="474"/>
    </location>
</feature>
<reference evidence="3" key="1">
    <citation type="submission" date="2021-02" db="EMBL/GenBank/DDBJ databases">
        <title>First Annotated Genome of the Yellow-green Alga Tribonema minus.</title>
        <authorList>
            <person name="Mahan K.M."/>
        </authorList>
    </citation>
    <scope>NUCLEOTIDE SEQUENCE</scope>
    <source>
        <strain evidence="3">UTEX B ZZ1240</strain>
    </source>
</reference>
<feature type="coiled-coil region" evidence="1">
    <location>
        <begin position="1002"/>
        <end position="1061"/>
    </location>
</feature>
<dbReference type="AlphaFoldDB" id="A0A835YU78"/>
<sequence>MQQRRQGEFCPSLPELLLRRTLHAPVSGGSTACRAELSQAADSASDSGSMLLHSSPTAEARHNNPHHTLMPIDHVSARLLTHLLQCAPLLLPASSYAALAPPLVDFLLNYSGPVAATAAAQATAGGGSEGDLVIATGLLARKALFRCLMGFLGPQNGTQLVARSLSALTRALAGDQLETKVFEPNNATQTATLAVVKLLDLSGRSCWTLLKLLNVSGRSPLPLQRLCADVVGDLARSPALSSVLDASGQLRDFAARAAAALAPYSPSPRHPPADHHHQQQQQRRHPPEALLAALAHLAVDHAPSRAAAIGALVGADRAPLRALAALAAHAHAPTARAACELLQRLLGTGGGADTVLLRASSGGSGDGGEGAQGGDALQVALARAADDTLVEGLPVAAAGGSGEASSKENGYQNGLGDWGQWGGGGKGGHGVLAAALRKVAAIGATLTAVARSQRPYGSGAAERGSAKGPGGMKTEREELDDALQSLLRLGRRSVLKRFTMEHEQGGLAAIMDAAAAALADEDPLSYARAPVEILLLVCALAALLCAPTAQHGSSGGGGGVPRARAAQLRQFLSLCASQTEFSLAVGHAAWQPPIACSYDTDIAIMPMYTRVMHYPRHERFAVKRCKPTYSRHRLLRGLCILLPAPQADSKGLTRRAVALIGMLQSRGGADALLASDALFAFAQRAAARRGSRGGADALLAADALFAFAQRAAACVGELRGAAARLRAQSAAAAKLAERRGVELQLAQAAADERQAHHEAAAAKAAADLQAAVQHCNREARHEAATAKAAADLQAAVRRCDESWRLRAAKLERELRTVTVEAQQLRGSLEKCEKGLRSQEHNALAHELDAAALKEAGEVAQRQRARRECEAQLATKAALVEQLRREALSSEQSLSEARSSAASLKSRLAEADDARSAAAARAEEAFGKLVALAKAYRSLEESSREEREDLAAALTGAHAAAAAGQRKLEVEVARAGAAEAQTCEQRQAAAAAEARASAAADSCAAAESALATARADAAAASERCDRLQHELTRQGREAAALVQALEAERAAAAVRNAELAEAQRSAAKQAELLRAIGAMSGGLGGGGGGGGGMSVVVASPGRSAQLL</sequence>
<dbReference type="Proteomes" id="UP000664859">
    <property type="component" value="Unassembled WGS sequence"/>
</dbReference>
<feature type="region of interest" description="Disordered" evidence="2">
    <location>
        <begin position="45"/>
        <end position="67"/>
    </location>
</feature>
<protein>
    <submittedName>
        <fullName evidence="3">Uncharacterized protein</fullName>
    </submittedName>
</protein>
<evidence type="ECO:0000313" key="3">
    <source>
        <dbReference type="EMBL" id="KAG5179660.1"/>
    </source>
</evidence>